<comment type="caution">
    <text evidence="1">The sequence shown here is derived from an EMBL/GenBank/DDBJ whole genome shotgun (WGS) entry which is preliminary data.</text>
</comment>
<dbReference type="Proteomes" id="UP000018888">
    <property type="component" value="Unassembled WGS sequence"/>
</dbReference>
<protein>
    <submittedName>
        <fullName evidence="1">Uncharacterized protein</fullName>
    </submittedName>
</protein>
<organism evidence="1 2">
    <name type="scientific">Rhizophagus irregularis (strain DAOM 181602 / DAOM 197198 / MUCL 43194)</name>
    <name type="common">Arbuscular mycorrhizal fungus</name>
    <name type="synonym">Glomus intraradices</name>
    <dbReference type="NCBI Taxonomy" id="747089"/>
    <lineage>
        <taxon>Eukaryota</taxon>
        <taxon>Fungi</taxon>
        <taxon>Fungi incertae sedis</taxon>
        <taxon>Mucoromycota</taxon>
        <taxon>Glomeromycotina</taxon>
        <taxon>Glomeromycetes</taxon>
        <taxon>Glomerales</taxon>
        <taxon>Glomeraceae</taxon>
        <taxon>Rhizophagus</taxon>
    </lineage>
</organism>
<reference evidence="1 2" key="1">
    <citation type="journal article" date="2013" name="Proc. Natl. Acad. Sci. U.S.A.">
        <title>Genome of an arbuscular mycorrhizal fungus provides insight into the oldest plant symbiosis.</title>
        <authorList>
            <person name="Tisserant E."/>
            <person name="Malbreil M."/>
            <person name="Kuo A."/>
            <person name="Kohler A."/>
            <person name="Symeonidi A."/>
            <person name="Balestrini R."/>
            <person name="Charron P."/>
            <person name="Duensing N."/>
            <person name="Frei Dit Frey N."/>
            <person name="Gianinazzi-Pearson V."/>
            <person name="Gilbert L.B."/>
            <person name="Handa Y."/>
            <person name="Herr J.R."/>
            <person name="Hijri M."/>
            <person name="Koul R."/>
            <person name="Kawaguchi M."/>
            <person name="Krajinski F."/>
            <person name="Lammers P.J."/>
            <person name="Masclaux F.G."/>
            <person name="Murat C."/>
            <person name="Morin E."/>
            <person name="Ndikumana S."/>
            <person name="Pagni M."/>
            <person name="Petitpierre D."/>
            <person name="Requena N."/>
            <person name="Rosikiewicz P."/>
            <person name="Riley R."/>
            <person name="Saito K."/>
            <person name="San Clemente H."/>
            <person name="Shapiro H."/>
            <person name="van Tuinen D."/>
            <person name="Becard G."/>
            <person name="Bonfante P."/>
            <person name="Paszkowski U."/>
            <person name="Shachar-Hill Y.Y."/>
            <person name="Tuskan G.A."/>
            <person name="Young P.W."/>
            <person name="Sanders I.R."/>
            <person name="Henrissat B."/>
            <person name="Rensing S.A."/>
            <person name="Grigoriev I.V."/>
            <person name="Corradi N."/>
            <person name="Roux C."/>
            <person name="Martin F."/>
        </authorList>
    </citation>
    <scope>NUCLEOTIDE SEQUENCE [LARGE SCALE GENOMIC DNA]</scope>
    <source>
        <strain evidence="1 2">DAOM 197198</strain>
    </source>
</reference>
<gene>
    <name evidence="1" type="ORF">GLOIN_2v1875114</name>
</gene>
<sequence>MNSYEVSLAVEALIVNNFNLYWKNNLIVGNLRGWAKKRVNVLTVIYALGAKKISMLGSTCGPVNVTNSRITIREINVHSIFEYEEKLQEKGDLDEIEILHIPFIQLYENSQVLLGFTREWEMLRGIYNNAFNDILKILSRIDKRKRKMLMEGDEKEVDVGNLVTKDKAIQNTIDNRKLEEAKNDSIIHFVGRSESWSR</sequence>
<evidence type="ECO:0000313" key="2">
    <source>
        <dbReference type="Proteomes" id="UP000018888"/>
    </source>
</evidence>
<keyword evidence="2" id="KW-1185">Reference proteome</keyword>
<name>A0A2P4Q4Q9_RHIID</name>
<proteinExistence type="predicted"/>
<dbReference type="VEuPathDB" id="FungiDB:RhiirFUN_025192"/>
<evidence type="ECO:0000313" key="1">
    <source>
        <dbReference type="EMBL" id="POG72572.1"/>
    </source>
</evidence>
<dbReference type="EMBL" id="AUPC02000094">
    <property type="protein sequence ID" value="POG72572.1"/>
    <property type="molecule type" value="Genomic_DNA"/>
</dbReference>
<reference evidence="1 2" key="2">
    <citation type="journal article" date="2018" name="New Phytol.">
        <title>High intraspecific genome diversity in the model arbuscular mycorrhizal symbiont Rhizophagus irregularis.</title>
        <authorList>
            <person name="Chen E.C.H."/>
            <person name="Morin E."/>
            <person name="Beaudet D."/>
            <person name="Noel J."/>
            <person name="Yildirir G."/>
            <person name="Ndikumana S."/>
            <person name="Charron P."/>
            <person name="St-Onge C."/>
            <person name="Giorgi J."/>
            <person name="Kruger M."/>
            <person name="Marton T."/>
            <person name="Ropars J."/>
            <person name="Grigoriev I.V."/>
            <person name="Hainaut M."/>
            <person name="Henrissat B."/>
            <person name="Roux C."/>
            <person name="Martin F."/>
            <person name="Corradi N."/>
        </authorList>
    </citation>
    <scope>NUCLEOTIDE SEQUENCE [LARGE SCALE GENOMIC DNA]</scope>
    <source>
        <strain evidence="1 2">DAOM 197198</strain>
    </source>
</reference>
<dbReference type="AlphaFoldDB" id="A0A2P4Q4Q9"/>
<accession>A0A2P4Q4Q9</accession>